<dbReference type="AlphaFoldDB" id="A0A7M4DHB4"/>
<evidence type="ECO:0000259" key="2">
    <source>
        <dbReference type="Pfam" id="PF02720"/>
    </source>
</evidence>
<feature type="compositionally biased region" description="Low complexity" evidence="1">
    <location>
        <begin position="495"/>
        <end position="516"/>
    </location>
</feature>
<gene>
    <name evidence="3" type="ORF">HALOF300_01511</name>
</gene>
<evidence type="ECO:0000256" key="1">
    <source>
        <dbReference type="SAM" id="MobiDB-lite"/>
    </source>
</evidence>
<dbReference type="Proteomes" id="UP000419743">
    <property type="component" value="Unassembled WGS sequence"/>
</dbReference>
<dbReference type="InterPro" id="IPR003870">
    <property type="entry name" value="DUF222"/>
</dbReference>
<feature type="region of interest" description="Disordered" evidence="1">
    <location>
        <begin position="181"/>
        <end position="218"/>
    </location>
</feature>
<feature type="compositionally biased region" description="Low complexity" evidence="1">
    <location>
        <begin position="200"/>
        <end position="218"/>
    </location>
</feature>
<sequence>MDDTTTTTGGPGNGAGGASGGPGGGGPSPAGVALASRMHLSLADLMAGSLEDQLIAMDALTSSIAAGDPIEESDRYGTRFLGQAALRAHVFTERLTGAKLDWMGIEEEAGVWDTSKGFRTYPHYVAKTYGICASSARRLVNLAKGLRNGLPATRKWLRSGQIGVEQAQILLKATSTPAAVDGLQYPATPTNPADGGTDPTEATATKATADTEVTAETGATAETEATAETGAIAETEAIEGVGTAAGTADSADAAGGTGTAGTGGAVGRVQTVEEFLLDNAATRSPEDLRRLVDHFVAIVDPDATDKAHRAAAGREFLNIDRTMDGYHVAGFLTLELGQYVRTALEAIMGKPAADETRTSSQRRAQALGDLAHMVLDQGKVGTSGSVRPHLGVLISYPEFLDLIKTTETSQTTVTSQTTEDAETTGATGATDAAGTEEAGAEESAPDEAPGAAEAAGQTTPPQPITEPLPGLDTTTDPADRSPRSSGAPTRADNEATTASPTAPGTGANEPGASTQAPTPPSPTTPRDLANEPDTPMQTPTPPSAAAPGIRTSEPDLSTLASSAPSTLNGATTGPASDTSASAQAPSRSRSQDGTGPPGCKPQAAGPPGQPTTGTHSTSAPSANSTALPGSDVTALPGTDGTALPGTDNTALPSTDSTALPGTAVPGAGRDWAALLGAGPATFIDNTGPVPRDLLDRIIGCAGETYRIIFGPDNEVLNHGRAHRLFTAAQRRAVIARDRHCVYHDCTAPPEHCETHHGTRDWADGGNTDLHDAALVCRYHHHLIHTHNITMIRRNGTWHFYKPDGTEILPTRNPWN</sequence>
<feature type="region of interest" description="Disordered" evidence="1">
    <location>
        <begin position="408"/>
        <end position="664"/>
    </location>
</feature>
<feature type="region of interest" description="Disordered" evidence="1">
    <location>
        <begin position="1"/>
        <end position="32"/>
    </location>
</feature>
<keyword evidence="4" id="KW-1185">Reference proteome</keyword>
<feature type="compositionally biased region" description="Low complexity" evidence="1">
    <location>
        <begin position="408"/>
        <end position="437"/>
    </location>
</feature>
<feature type="compositionally biased region" description="Polar residues" evidence="1">
    <location>
        <begin position="568"/>
        <end position="578"/>
    </location>
</feature>
<organism evidence="3 4">
    <name type="scientific">Occultella aeris</name>
    <dbReference type="NCBI Taxonomy" id="2761496"/>
    <lineage>
        <taxon>Bacteria</taxon>
        <taxon>Bacillati</taxon>
        <taxon>Actinomycetota</taxon>
        <taxon>Actinomycetes</taxon>
        <taxon>Micrococcales</taxon>
        <taxon>Ruaniaceae</taxon>
        <taxon>Occultella</taxon>
    </lineage>
</organism>
<protein>
    <recommendedName>
        <fullName evidence="2">DUF222 domain-containing protein</fullName>
    </recommendedName>
</protein>
<feature type="compositionally biased region" description="Gly residues" evidence="1">
    <location>
        <begin position="9"/>
        <end position="28"/>
    </location>
</feature>
<dbReference type="InterPro" id="IPR003615">
    <property type="entry name" value="HNH_nuc"/>
</dbReference>
<dbReference type="Pfam" id="PF02720">
    <property type="entry name" value="DUF222"/>
    <property type="match status" value="1"/>
</dbReference>
<feature type="compositionally biased region" description="Polar residues" evidence="1">
    <location>
        <begin position="610"/>
        <end position="627"/>
    </location>
</feature>
<comment type="caution">
    <text evidence="3">The sequence shown here is derived from an EMBL/GenBank/DDBJ whole genome shotgun (WGS) entry which is preliminary data.</text>
</comment>
<name>A0A7M4DHB4_9MICO</name>
<evidence type="ECO:0000313" key="3">
    <source>
        <dbReference type="EMBL" id="VZO36307.1"/>
    </source>
</evidence>
<accession>A0A7M4DHB4</accession>
<dbReference type="EMBL" id="CACRYJ010000018">
    <property type="protein sequence ID" value="VZO36307.1"/>
    <property type="molecule type" value="Genomic_DNA"/>
</dbReference>
<dbReference type="RefSeq" id="WP_156740334.1">
    <property type="nucleotide sequence ID" value="NZ_CACRYJ010000018.1"/>
</dbReference>
<feature type="compositionally biased region" description="Low complexity" evidence="1">
    <location>
        <begin position="556"/>
        <end position="567"/>
    </location>
</feature>
<proteinExistence type="predicted"/>
<evidence type="ECO:0000313" key="4">
    <source>
        <dbReference type="Proteomes" id="UP000419743"/>
    </source>
</evidence>
<feature type="compositionally biased region" description="Low complexity" evidence="1">
    <location>
        <begin position="579"/>
        <end position="588"/>
    </location>
</feature>
<feature type="compositionally biased region" description="Polar residues" evidence="1">
    <location>
        <begin position="646"/>
        <end position="659"/>
    </location>
</feature>
<reference evidence="3 4" key="1">
    <citation type="submission" date="2019-11" db="EMBL/GenBank/DDBJ databases">
        <authorList>
            <person name="Criscuolo A."/>
        </authorList>
    </citation>
    <scope>NUCLEOTIDE SEQUENCE [LARGE SCALE GENOMIC DNA]</scope>
    <source>
        <strain evidence="3">CIP111667</strain>
    </source>
</reference>
<feature type="domain" description="DUF222" evidence="2">
    <location>
        <begin position="266"/>
        <end position="397"/>
    </location>
</feature>
<feature type="compositionally biased region" description="Low complexity" evidence="1">
    <location>
        <begin position="446"/>
        <end position="456"/>
    </location>
</feature>
<dbReference type="CDD" id="cd00085">
    <property type="entry name" value="HNHc"/>
    <property type="match status" value="1"/>
</dbReference>